<evidence type="ECO:0000313" key="3">
    <source>
        <dbReference type="Proteomes" id="UP000270868"/>
    </source>
</evidence>
<keyword evidence="1" id="KW-1133">Transmembrane helix</keyword>
<keyword evidence="1" id="KW-0472">Membrane</keyword>
<feature type="transmembrane region" description="Helical" evidence="1">
    <location>
        <begin position="120"/>
        <end position="146"/>
    </location>
</feature>
<evidence type="ECO:0008006" key="4">
    <source>
        <dbReference type="Google" id="ProtNLM"/>
    </source>
</evidence>
<feature type="transmembrane region" description="Helical" evidence="1">
    <location>
        <begin position="21"/>
        <end position="43"/>
    </location>
</feature>
<feature type="transmembrane region" description="Helical" evidence="1">
    <location>
        <begin position="49"/>
        <end position="66"/>
    </location>
</feature>
<comment type="caution">
    <text evidence="2">The sequence shown here is derived from an EMBL/GenBank/DDBJ whole genome shotgun (WGS) entry which is preliminary data.</text>
</comment>
<dbReference type="AlphaFoldDB" id="A0A3R9KPV1"/>
<gene>
    <name evidence="2" type="ORF">D8792_02660</name>
</gene>
<name>A0A3R9KPV1_STRCR</name>
<organism evidence="2 3">
    <name type="scientific">Streptococcus cristatus</name>
    <dbReference type="NCBI Taxonomy" id="45634"/>
    <lineage>
        <taxon>Bacteria</taxon>
        <taxon>Bacillati</taxon>
        <taxon>Bacillota</taxon>
        <taxon>Bacilli</taxon>
        <taxon>Lactobacillales</taxon>
        <taxon>Streptococcaceae</taxon>
        <taxon>Streptococcus</taxon>
    </lineage>
</organism>
<sequence>MYHTSSPPDKTFIGRRSKLACVIYFILGALNFLHCLLYFQWIFSPTARTDFIIILTFIGLNIYFLTREFIYKCFHWCGYHALAELVKFGSGRYSFHLPVFERHTENYKIYYSNRSKKHQFLFFVSYILYVNLILGVLLLFSCVYWDMFIESSSEFQDWHALLFIFSIIILYFCIEALFKKYKLWFKNYFKLDDKIVEHGFPIYTLKEK</sequence>
<keyword evidence="1" id="KW-0812">Transmembrane</keyword>
<reference evidence="2 3" key="1">
    <citation type="submission" date="2018-11" db="EMBL/GenBank/DDBJ databases">
        <title>Species Designations Belie Phenotypic and Genotypic Heterogeneity in Oral Streptococci.</title>
        <authorList>
            <person name="Velsko I."/>
        </authorList>
    </citation>
    <scope>NUCLEOTIDE SEQUENCE [LARGE SCALE GENOMIC DNA]</scope>
    <source>
        <strain evidence="2 3">A52</strain>
    </source>
</reference>
<dbReference type="Proteomes" id="UP000270868">
    <property type="component" value="Unassembled WGS sequence"/>
</dbReference>
<dbReference type="EMBL" id="RJPS01000002">
    <property type="protein sequence ID" value="RSJ92131.1"/>
    <property type="molecule type" value="Genomic_DNA"/>
</dbReference>
<protein>
    <recommendedName>
        <fullName evidence="4">DUF4014 domain-containing protein</fullName>
    </recommendedName>
</protein>
<evidence type="ECO:0000313" key="2">
    <source>
        <dbReference type="EMBL" id="RSJ92131.1"/>
    </source>
</evidence>
<feature type="transmembrane region" description="Helical" evidence="1">
    <location>
        <begin position="158"/>
        <end position="178"/>
    </location>
</feature>
<proteinExistence type="predicted"/>
<evidence type="ECO:0000256" key="1">
    <source>
        <dbReference type="SAM" id="Phobius"/>
    </source>
</evidence>
<accession>A0A3R9KPV1</accession>